<dbReference type="EMBL" id="JAPUUL010000639">
    <property type="protein sequence ID" value="KAJ8129864.1"/>
    <property type="molecule type" value="Genomic_DNA"/>
</dbReference>
<comment type="caution">
    <text evidence="1">The sequence shown here is derived from an EMBL/GenBank/DDBJ whole genome shotgun (WGS) entry which is preliminary data.</text>
</comment>
<evidence type="ECO:0000313" key="2">
    <source>
        <dbReference type="Proteomes" id="UP001153332"/>
    </source>
</evidence>
<dbReference type="Proteomes" id="UP001153332">
    <property type="component" value="Unassembled WGS sequence"/>
</dbReference>
<proteinExistence type="predicted"/>
<evidence type="ECO:0000313" key="1">
    <source>
        <dbReference type="EMBL" id="KAJ8129864.1"/>
    </source>
</evidence>
<gene>
    <name evidence="1" type="ORF">O1611_g3766</name>
</gene>
<organism evidence="1 2">
    <name type="scientific">Lasiodiplodia mahajangana</name>
    <dbReference type="NCBI Taxonomy" id="1108764"/>
    <lineage>
        <taxon>Eukaryota</taxon>
        <taxon>Fungi</taxon>
        <taxon>Dikarya</taxon>
        <taxon>Ascomycota</taxon>
        <taxon>Pezizomycotina</taxon>
        <taxon>Dothideomycetes</taxon>
        <taxon>Dothideomycetes incertae sedis</taxon>
        <taxon>Botryosphaeriales</taxon>
        <taxon>Botryosphaeriaceae</taxon>
        <taxon>Lasiodiplodia</taxon>
    </lineage>
</organism>
<protein>
    <submittedName>
        <fullName evidence="1">Uncharacterized protein</fullName>
    </submittedName>
</protein>
<sequence>MWLINVESMELEEFTPPNLPAYAILSHTWGEEEVTFQEFGNLKLAEKKVGFKKIEKTCELAVAKSIRYVWVDTCCIDKSSSAELSEAINSMFDWYRKSAVCFAYLSDLELGSSTLWLNESAGRVCRWFKRGWTLQELLAPAKLEFYDRAWNFKGLKTDPPVTRELLTITGIRSREVFLNSDLIRGIAVAERMSWASKRQTKRLEDLAYCLLGIFQVNMPLLYGEGIRAFQRLQEEIMKTSTDMSLFCWISKPGESRYRGLLARHPDEFASYYSTVLKSRESVSWSLASMDKEFSVTNKGIRIDAELLEIKYGKRKITAMRCNLRPDYDVILIPIKYYRDNIYVREQPDLILPSDSVEIEQKVIYIAKDIDSQMDQNLDEPLNLTLSFIVSSIPAPIQLMPIKGWPTEQWKHETSCPQLTSAIVSTYIAFYQLIHQGQKVGKFAAICQRNALAGQPLRYALVPMGEAKDILEMLESGTKEHSNIGALSKVERFIITGRQTVEIELNDDKRYNLFISRYSPDDEVQEPNTLYMSLASTDDLFLSKRAYDKHVEGDNEVELPQKTSSDPATYQRIRPGALSH</sequence>
<keyword evidence="2" id="KW-1185">Reference proteome</keyword>
<name>A0ACC2JR76_9PEZI</name>
<reference evidence="1" key="1">
    <citation type="submission" date="2022-12" db="EMBL/GenBank/DDBJ databases">
        <title>Genome Sequence of Lasiodiplodia mahajangana.</title>
        <authorList>
            <person name="Buettner E."/>
        </authorList>
    </citation>
    <scope>NUCLEOTIDE SEQUENCE</scope>
    <source>
        <strain evidence="1">VT137</strain>
    </source>
</reference>
<accession>A0ACC2JR76</accession>